<dbReference type="AlphaFoldDB" id="A0A382AYA4"/>
<protein>
    <submittedName>
        <fullName evidence="2">Uncharacterized protein</fullName>
    </submittedName>
</protein>
<feature type="non-terminal residue" evidence="2">
    <location>
        <position position="23"/>
    </location>
</feature>
<feature type="non-terminal residue" evidence="2">
    <location>
        <position position="1"/>
    </location>
</feature>
<gene>
    <name evidence="2" type="ORF">METZ01_LOCUS159198</name>
</gene>
<feature type="region of interest" description="Disordered" evidence="1">
    <location>
        <begin position="1"/>
        <end position="23"/>
    </location>
</feature>
<evidence type="ECO:0000313" key="2">
    <source>
        <dbReference type="EMBL" id="SVB06344.1"/>
    </source>
</evidence>
<proteinExistence type="predicted"/>
<organism evidence="2">
    <name type="scientific">marine metagenome</name>
    <dbReference type="NCBI Taxonomy" id="408172"/>
    <lineage>
        <taxon>unclassified sequences</taxon>
        <taxon>metagenomes</taxon>
        <taxon>ecological metagenomes</taxon>
    </lineage>
</organism>
<accession>A0A382AYA4</accession>
<name>A0A382AYA4_9ZZZZ</name>
<reference evidence="2" key="1">
    <citation type="submission" date="2018-05" db="EMBL/GenBank/DDBJ databases">
        <authorList>
            <person name="Lanie J.A."/>
            <person name="Ng W.-L."/>
            <person name="Kazmierczak K.M."/>
            <person name="Andrzejewski T.M."/>
            <person name="Davidsen T.M."/>
            <person name="Wayne K.J."/>
            <person name="Tettelin H."/>
            <person name="Glass J.I."/>
            <person name="Rusch D."/>
            <person name="Podicherti R."/>
            <person name="Tsui H.-C.T."/>
            <person name="Winkler M.E."/>
        </authorList>
    </citation>
    <scope>NUCLEOTIDE SEQUENCE</scope>
</reference>
<evidence type="ECO:0000256" key="1">
    <source>
        <dbReference type="SAM" id="MobiDB-lite"/>
    </source>
</evidence>
<dbReference type="EMBL" id="UINC01027312">
    <property type="protein sequence ID" value="SVB06344.1"/>
    <property type="molecule type" value="Genomic_DNA"/>
</dbReference>
<sequence length="23" mass="3042">QKKRVQRKFHHQKTRIQRKKIRI</sequence>